<comment type="caution">
    <text evidence="4">The sequence shown here is derived from an EMBL/GenBank/DDBJ whole genome shotgun (WGS) entry which is preliminary data.</text>
</comment>
<dbReference type="Pfam" id="PF02894">
    <property type="entry name" value="GFO_IDH_MocA_C"/>
    <property type="match status" value="1"/>
</dbReference>
<dbReference type="Proteomes" id="UP000050482">
    <property type="component" value="Unassembled WGS sequence"/>
</dbReference>
<feature type="domain" description="Gfo/Idh/MocA-like oxidoreductase N-terminal" evidence="2">
    <location>
        <begin position="3"/>
        <end position="120"/>
    </location>
</feature>
<dbReference type="Pfam" id="PF01408">
    <property type="entry name" value="GFO_IDH_MocA"/>
    <property type="match status" value="1"/>
</dbReference>
<evidence type="ECO:0000256" key="1">
    <source>
        <dbReference type="ARBA" id="ARBA00010928"/>
    </source>
</evidence>
<dbReference type="SUPFAM" id="SSF51735">
    <property type="entry name" value="NAD(P)-binding Rossmann-fold domains"/>
    <property type="match status" value="1"/>
</dbReference>
<dbReference type="OrthoDB" id="2350336at2"/>
<dbReference type="EMBL" id="LJCO01000042">
    <property type="protein sequence ID" value="KPV44011.1"/>
    <property type="molecule type" value="Genomic_DNA"/>
</dbReference>
<evidence type="ECO:0000313" key="5">
    <source>
        <dbReference type="Proteomes" id="UP000050482"/>
    </source>
</evidence>
<accession>A0A0P9CEH3</accession>
<gene>
    <name evidence="4" type="ORF">AN477_09395</name>
</gene>
<evidence type="ECO:0000313" key="4">
    <source>
        <dbReference type="EMBL" id="KPV44011.1"/>
    </source>
</evidence>
<dbReference type="GO" id="GO:0000166">
    <property type="term" value="F:nucleotide binding"/>
    <property type="evidence" value="ECO:0007669"/>
    <property type="project" value="InterPro"/>
</dbReference>
<protein>
    <submittedName>
        <fullName evidence="4">Dehydrogenase</fullName>
    </submittedName>
</protein>
<dbReference type="InterPro" id="IPR036291">
    <property type="entry name" value="NAD(P)-bd_dom_sf"/>
</dbReference>
<evidence type="ECO:0000259" key="2">
    <source>
        <dbReference type="Pfam" id="PF01408"/>
    </source>
</evidence>
<proteinExistence type="inferred from homology"/>
<dbReference type="SUPFAM" id="SSF55347">
    <property type="entry name" value="Glyceraldehyde-3-phosphate dehydrogenase-like, C-terminal domain"/>
    <property type="match status" value="1"/>
</dbReference>
<dbReference type="Gene3D" id="3.40.50.720">
    <property type="entry name" value="NAD(P)-binding Rossmann-like Domain"/>
    <property type="match status" value="1"/>
</dbReference>
<keyword evidence="5" id="KW-1185">Reference proteome</keyword>
<dbReference type="STRING" id="471514.AN477_09395"/>
<name>A0A0P9CEH3_9BACL</name>
<dbReference type="PANTHER" id="PTHR43377">
    <property type="entry name" value="BILIVERDIN REDUCTASE A"/>
    <property type="match status" value="1"/>
</dbReference>
<dbReference type="InterPro" id="IPR004104">
    <property type="entry name" value="Gfo/Idh/MocA-like_OxRdtase_C"/>
</dbReference>
<sequence length="335" mass="36521">MNVKVVVIGAGTMGSVHAEAYASMPGVELRGIVDPRLDVAQSLAEKLGSFSYSTLDSLLMAEDPDVVDVCVPTPFHKEYIVRAAKAGKHIISEKPLDRNLSDAEDSIRVCKEHNVRLFVGQVVRFFPEYRSIRQQIVQGKLGQVGTARTFRGGSFPSGSNDWYANSKLSGTIIVDLLIHDIDFLRWCFGDVERVYAKNLVAERNRLDHAYVSLKFQNGVIAHLEGTWSAPSGFSTAIEVAGDKGLITHNSDGSVPIHSAIRQQRSGVAAVEVPSSPMIHNPYFIELEHFIHCIRTGDVADVEPEDALAALKISLAAVRSAQSGEVVTLSQARGEK</sequence>
<dbReference type="InterPro" id="IPR000683">
    <property type="entry name" value="Gfo/Idh/MocA-like_OxRdtase_N"/>
</dbReference>
<dbReference type="InterPro" id="IPR051450">
    <property type="entry name" value="Gfo/Idh/MocA_Oxidoreductases"/>
</dbReference>
<dbReference type="AlphaFoldDB" id="A0A0P9CEH3"/>
<dbReference type="Gene3D" id="3.30.360.10">
    <property type="entry name" value="Dihydrodipicolinate Reductase, domain 2"/>
    <property type="match status" value="1"/>
</dbReference>
<organism evidence="4 5">
    <name type="scientific">Alicyclobacillus ferrooxydans</name>
    <dbReference type="NCBI Taxonomy" id="471514"/>
    <lineage>
        <taxon>Bacteria</taxon>
        <taxon>Bacillati</taxon>
        <taxon>Bacillota</taxon>
        <taxon>Bacilli</taxon>
        <taxon>Bacillales</taxon>
        <taxon>Alicyclobacillaceae</taxon>
        <taxon>Alicyclobacillus</taxon>
    </lineage>
</organism>
<reference evidence="4 5" key="1">
    <citation type="submission" date="2015-09" db="EMBL/GenBank/DDBJ databases">
        <title>Draft genome sequence of Alicyclobacillus ferrooxydans DSM 22381.</title>
        <authorList>
            <person name="Hemp J."/>
        </authorList>
    </citation>
    <scope>NUCLEOTIDE SEQUENCE [LARGE SCALE GENOMIC DNA]</scope>
    <source>
        <strain evidence="4 5">TC-34</strain>
    </source>
</reference>
<evidence type="ECO:0000259" key="3">
    <source>
        <dbReference type="Pfam" id="PF02894"/>
    </source>
</evidence>
<dbReference type="PATRIC" id="fig|471514.4.peg.452"/>
<feature type="domain" description="Gfo/Idh/MocA-like oxidoreductase C-terminal" evidence="3">
    <location>
        <begin position="133"/>
        <end position="328"/>
    </location>
</feature>
<comment type="similarity">
    <text evidence="1">Belongs to the Gfo/Idh/MocA family.</text>
</comment>
<dbReference type="PANTHER" id="PTHR43377:SF1">
    <property type="entry name" value="BILIVERDIN REDUCTASE A"/>
    <property type="match status" value="1"/>
</dbReference>